<keyword evidence="2" id="KW-0313">Glucose metabolism</keyword>
<dbReference type="Gene3D" id="2.130.10.10">
    <property type="entry name" value="YVTN repeat-like/Quinoprotein amine dehydrogenase"/>
    <property type="match status" value="1"/>
</dbReference>
<dbReference type="PANTHER" id="PTHR30344:SF1">
    <property type="entry name" value="6-PHOSPHOGLUCONOLACTONASE"/>
    <property type="match status" value="1"/>
</dbReference>
<feature type="transmembrane region" description="Helical" evidence="3">
    <location>
        <begin position="85"/>
        <end position="108"/>
    </location>
</feature>
<dbReference type="EMBL" id="RBPL01000027">
    <property type="protein sequence ID" value="RMO01095.1"/>
    <property type="molecule type" value="Genomic_DNA"/>
</dbReference>
<dbReference type="InterPro" id="IPR019405">
    <property type="entry name" value="Lactonase_7-beta_prop"/>
</dbReference>
<dbReference type="InterPro" id="IPR015943">
    <property type="entry name" value="WD40/YVTN_repeat-like_dom_sf"/>
</dbReference>
<evidence type="ECO:0000256" key="2">
    <source>
        <dbReference type="ARBA" id="ARBA00022526"/>
    </source>
</evidence>
<name>A0A3M3RXP6_9PSED</name>
<dbReference type="Proteomes" id="UP000278062">
    <property type="component" value="Unassembled WGS sequence"/>
</dbReference>
<dbReference type="GO" id="GO:0017057">
    <property type="term" value="F:6-phosphogluconolactonase activity"/>
    <property type="evidence" value="ECO:0007669"/>
    <property type="project" value="TreeGrafter"/>
</dbReference>
<gene>
    <name evidence="4" type="ORF">ALQ49_05649</name>
</gene>
<evidence type="ECO:0000313" key="5">
    <source>
        <dbReference type="Proteomes" id="UP000278062"/>
    </source>
</evidence>
<dbReference type="GO" id="GO:0005829">
    <property type="term" value="C:cytosol"/>
    <property type="evidence" value="ECO:0007669"/>
    <property type="project" value="TreeGrafter"/>
</dbReference>
<dbReference type="InterPro" id="IPR011045">
    <property type="entry name" value="N2O_reductase_N"/>
</dbReference>
<dbReference type="AlphaFoldDB" id="A0A3M3RXP6"/>
<dbReference type="Pfam" id="PF10282">
    <property type="entry name" value="Lactonase"/>
    <property type="match status" value="1"/>
</dbReference>
<evidence type="ECO:0000256" key="3">
    <source>
        <dbReference type="SAM" id="Phobius"/>
    </source>
</evidence>
<dbReference type="InterPro" id="IPR050282">
    <property type="entry name" value="Cycloisomerase_2"/>
</dbReference>
<dbReference type="GO" id="GO:0006006">
    <property type="term" value="P:glucose metabolic process"/>
    <property type="evidence" value="ECO:0007669"/>
    <property type="project" value="UniProtKB-KW"/>
</dbReference>
<dbReference type="PANTHER" id="PTHR30344">
    <property type="entry name" value="6-PHOSPHOGLUCONOLACTONASE-RELATED"/>
    <property type="match status" value="1"/>
</dbReference>
<comment type="similarity">
    <text evidence="1">Belongs to the cycloisomerase 2 family.</text>
</comment>
<proteinExistence type="inferred from homology"/>
<organism evidence="4 5">
    <name type="scientific">Pseudomonas syringae pv. apii</name>
    <dbReference type="NCBI Taxonomy" id="81036"/>
    <lineage>
        <taxon>Bacteria</taxon>
        <taxon>Pseudomonadati</taxon>
        <taxon>Pseudomonadota</taxon>
        <taxon>Gammaproteobacteria</taxon>
        <taxon>Pseudomonadales</taxon>
        <taxon>Pseudomonadaceae</taxon>
        <taxon>Pseudomonas</taxon>
    </lineage>
</organism>
<accession>A0A3M3RXP6</accession>
<evidence type="ECO:0000256" key="1">
    <source>
        <dbReference type="ARBA" id="ARBA00005564"/>
    </source>
</evidence>
<comment type="caution">
    <text evidence="4">The sequence shown here is derived from an EMBL/GenBank/DDBJ whole genome shotgun (WGS) entry which is preliminary data.</text>
</comment>
<keyword evidence="2" id="KW-0119">Carbohydrate metabolism</keyword>
<evidence type="ECO:0000313" key="4">
    <source>
        <dbReference type="EMBL" id="RMO01095.1"/>
    </source>
</evidence>
<dbReference type="SUPFAM" id="SSF50974">
    <property type="entry name" value="Nitrous oxide reductase, N-terminal domain"/>
    <property type="match status" value="1"/>
</dbReference>
<protein>
    <recommendedName>
        <fullName evidence="6">Lactonase protein</fullName>
    </recommendedName>
</protein>
<keyword evidence="3" id="KW-0812">Transmembrane</keyword>
<keyword evidence="3" id="KW-0472">Membrane</keyword>
<sequence length="458" mass="49420">MARQALDSSLAGGWSASSWLGLSGNESRLTFLCGLFITQLLLSEYGHRMTDHAGIYIATRHTAHLTRLVPRIHPTTIKRFTMRKVLLLAAAVGCSFGLPVQAATFAYISSPADGLISQYRLDEQSGALSLVEQTKAGDQVNPMAISPDGKALFAALRSKPYQVLSFSIEPATGHLKPLSQAPLAESLAYLSTDRSGRFLFGASYGADLLSVQPIDAQHRPSDSIETYKTGMHAHSVRTDPSNRFVYAGNLGVDRVLQYRLEPKDGKLVPIGEGFVAVPDNTGPRHLAFSSDGRFLYVVGEMSGTVTAFLINEKTGALKQVSQADGIPARLKLAPGQARDARNNDLKDDPTPRIWAADIRLAPDGKLLFISERTTSSVSVFKVDPAKGNVTFVENYPVEEKQPRNIAVSPNGRWLLVSGEKSDKVGSYAIGASGALKRVSEAPSGKGALWIEMLSQPDK</sequence>
<reference evidence="4 5" key="1">
    <citation type="submission" date="2018-08" db="EMBL/GenBank/DDBJ databases">
        <title>Recombination of ecologically and evolutionarily significant loci maintains genetic cohesion in the Pseudomonas syringae species complex.</title>
        <authorList>
            <person name="Dillon M."/>
            <person name="Thakur S."/>
            <person name="Almeida R.N.D."/>
            <person name="Weir B.S."/>
            <person name="Guttman D.S."/>
        </authorList>
    </citation>
    <scope>NUCLEOTIDE SEQUENCE [LARGE SCALE GENOMIC DNA]</scope>
    <source>
        <strain evidence="4 5">1089_5</strain>
    </source>
</reference>
<evidence type="ECO:0008006" key="6">
    <source>
        <dbReference type="Google" id="ProtNLM"/>
    </source>
</evidence>
<keyword evidence="3" id="KW-1133">Transmembrane helix</keyword>